<feature type="binding site" evidence="9">
    <location>
        <position position="283"/>
    </location>
    <ligand>
        <name>ATP</name>
        <dbReference type="ChEBI" id="CHEBI:30616"/>
    </ligand>
</feature>
<feature type="domain" description="tRNA synthetases class I catalytic" evidence="10">
    <location>
        <begin position="15"/>
        <end position="328"/>
    </location>
</feature>
<comment type="similarity">
    <text evidence="9">Belongs to the class-I aminoacyl-tRNA synthetase family.</text>
</comment>
<evidence type="ECO:0000256" key="9">
    <source>
        <dbReference type="HAMAP-Rule" id="MF_00041"/>
    </source>
</evidence>
<dbReference type="HAMAP" id="MF_00041">
    <property type="entry name" value="Cys_tRNA_synth"/>
    <property type="match status" value="1"/>
</dbReference>
<evidence type="ECO:0000256" key="5">
    <source>
        <dbReference type="ARBA" id="ARBA00022833"/>
    </source>
</evidence>
<evidence type="ECO:0000256" key="7">
    <source>
        <dbReference type="ARBA" id="ARBA00022917"/>
    </source>
</evidence>
<protein>
    <recommendedName>
        <fullName evidence="9">Cysteine--tRNA ligase</fullName>
        <ecNumber evidence="9">6.1.1.16</ecNumber>
    </recommendedName>
    <alternativeName>
        <fullName evidence="9">Cysteinyl-tRNA synthetase</fullName>
        <shortName evidence="9">CysRS</shortName>
    </alternativeName>
</protein>
<feature type="domain" description="Cysteinyl-tRNA ligase anticodon binding" evidence="11">
    <location>
        <begin position="428"/>
        <end position="457"/>
    </location>
</feature>
<keyword evidence="7 9" id="KW-0648">Protein biosynthesis</keyword>
<dbReference type="NCBIfam" id="TIGR00435">
    <property type="entry name" value="cysS"/>
    <property type="match status" value="1"/>
</dbReference>
<dbReference type="Gene3D" id="1.20.120.1910">
    <property type="entry name" value="Cysteine-tRNA ligase, C-terminal anti-codon recognition domain"/>
    <property type="match status" value="1"/>
</dbReference>
<comment type="caution">
    <text evidence="12">The sequence shown here is derived from an EMBL/GenBank/DDBJ whole genome shotgun (WGS) entry which is preliminary data.</text>
</comment>
<dbReference type="PANTHER" id="PTHR10890">
    <property type="entry name" value="CYSTEINYL-TRNA SYNTHETASE"/>
    <property type="match status" value="1"/>
</dbReference>
<evidence type="ECO:0000259" key="11">
    <source>
        <dbReference type="Pfam" id="PF23493"/>
    </source>
</evidence>
<dbReference type="CDD" id="cd00672">
    <property type="entry name" value="CysRS_core"/>
    <property type="match status" value="1"/>
</dbReference>
<dbReference type="GO" id="GO:0005829">
    <property type="term" value="C:cytosol"/>
    <property type="evidence" value="ECO:0007669"/>
    <property type="project" value="TreeGrafter"/>
</dbReference>
<evidence type="ECO:0000256" key="6">
    <source>
        <dbReference type="ARBA" id="ARBA00022840"/>
    </source>
</evidence>
<keyword evidence="8 9" id="KW-0030">Aminoacyl-tRNA synthetase</keyword>
<evidence type="ECO:0000259" key="10">
    <source>
        <dbReference type="Pfam" id="PF01406"/>
    </source>
</evidence>
<dbReference type="Proteomes" id="UP000177418">
    <property type="component" value="Unassembled WGS sequence"/>
</dbReference>
<evidence type="ECO:0000313" key="12">
    <source>
        <dbReference type="EMBL" id="OGK53493.1"/>
    </source>
</evidence>
<dbReference type="SUPFAM" id="SSF47323">
    <property type="entry name" value="Anticodon-binding domain of a subclass of class I aminoacyl-tRNA synthetases"/>
    <property type="match status" value="1"/>
</dbReference>
<dbReference type="InterPro" id="IPR056411">
    <property type="entry name" value="CysS_C"/>
</dbReference>
<keyword evidence="5 9" id="KW-0862">Zinc</keyword>
<comment type="cofactor">
    <cofactor evidence="9">
        <name>Zn(2+)</name>
        <dbReference type="ChEBI" id="CHEBI:29105"/>
    </cofactor>
    <text evidence="9">Binds 1 zinc ion per subunit.</text>
</comment>
<feature type="binding site" evidence="9">
    <location>
        <position position="27"/>
    </location>
    <ligand>
        <name>Zn(2+)</name>
        <dbReference type="ChEBI" id="CHEBI:29105"/>
    </ligand>
</feature>
<evidence type="ECO:0000256" key="1">
    <source>
        <dbReference type="ARBA" id="ARBA00011245"/>
    </source>
</evidence>
<proteinExistence type="inferred from homology"/>
<dbReference type="GO" id="GO:0006423">
    <property type="term" value="P:cysteinyl-tRNA aminoacylation"/>
    <property type="evidence" value="ECO:0007669"/>
    <property type="project" value="UniProtKB-UniRule"/>
</dbReference>
<organism evidence="12 13">
    <name type="scientific">Candidatus Roizmanbacteria bacterium RIFCSPLOWO2_02_FULL_36_11</name>
    <dbReference type="NCBI Taxonomy" id="1802071"/>
    <lineage>
        <taxon>Bacteria</taxon>
        <taxon>Candidatus Roizmaniibacteriota</taxon>
    </lineage>
</organism>
<comment type="subunit">
    <text evidence="1 9">Monomer.</text>
</comment>
<feature type="binding site" evidence="9">
    <location>
        <position position="223"/>
    </location>
    <ligand>
        <name>Zn(2+)</name>
        <dbReference type="ChEBI" id="CHEBI:29105"/>
    </ligand>
</feature>
<dbReference type="InterPro" id="IPR009080">
    <property type="entry name" value="tRNAsynth_Ia_anticodon-bd"/>
</dbReference>
<dbReference type="GO" id="GO:0004817">
    <property type="term" value="F:cysteine-tRNA ligase activity"/>
    <property type="evidence" value="ECO:0007669"/>
    <property type="project" value="UniProtKB-UniRule"/>
</dbReference>
<keyword evidence="6 9" id="KW-0067">ATP-binding</keyword>
<evidence type="ECO:0000256" key="2">
    <source>
        <dbReference type="ARBA" id="ARBA00022598"/>
    </source>
</evidence>
<reference evidence="12 13" key="1">
    <citation type="journal article" date="2016" name="Nat. Commun.">
        <title>Thousands of microbial genomes shed light on interconnected biogeochemical processes in an aquifer system.</title>
        <authorList>
            <person name="Anantharaman K."/>
            <person name="Brown C.T."/>
            <person name="Hug L.A."/>
            <person name="Sharon I."/>
            <person name="Castelle C.J."/>
            <person name="Probst A.J."/>
            <person name="Thomas B.C."/>
            <person name="Singh A."/>
            <person name="Wilkins M.J."/>
            <person name="Karaoz U."/>
            <person name="Brodie E.L."/>
            <person name="Williams K.H."/>
            <person name="Hubbard S.S."/>
            <person name="Banfield J.F."/>
        </authorList>
    </citation>
    <scope>NUCLEOTIDE SEQUENCE [LARGE SCALE GENOMIC DNA]</scope>
</reference>
<sequence length="466" mass="54037">MKLFNTLTRKTEQFLPLNPPKVTFYSCGPTVYDYTHIGHLRTFVNNDLLKRTLEYAGFDVHHVMNITDVGHLTGDDDSGVDKLEKGAKKQNKSVWDIVQFFTEQFIQSIKRLNIVPPKELCKATDHITDMIELIQKLEKRGVTYQTDEAIYFDTSKFLNYGNLSHQKIDEKIVQARKEVYSDPNKRNPVDFALWFKCIGRFKKHVMRWKSPWGDGFPGWHIECSAMSMKYLGDTIDIHAGGIDHIPIHHENEIAQSEGATEKPFVKYWFHSAFLLVDNEKMSKSKNNFYTIDDLKNKGYDPISLRYLFLMTHYQKPLNFTWEALTAAQNGLNTLRQWAISLRDSSTRSNLYLEKLEKTVNYQKQISDAIFDNSQFPQALAVLYEMLKSNIPPVDKWDILMDFNHVSGLKLDDFHKVIIPQSVTLIAEKRNQARKRGDFDTADKLRDEISKLGFTVEDVTSGFILKK</sequence>
<keyword evidence="3 9" id="KW-0479">Metal-binding</keyword>
<dbReference type="EMBL" id="MGAV01000018">
    <property type="protein sequence ID" value="OGK53493.1"/>
    <property type="molecule type" value="Genomic_DNA"/>
</dbReference>
<dbReference type="AlphaFoldDB" id="A0A1F7JD06"/>
<dbReference type="InterPro" id="IPR015803">
    <property type="entry name" value="Cys-tRNA-ligase"/>
</dbReference>
<evidence type="ECO:0000313" key="13">
    <source>
        <dbReference type="Proteomes" id="UP000177418"/>
    </source>
</evidence>
<evidence type="ECO:0000256" key="3">
    <source>
        <dbReference type="ARBA" id="ARBA00022723"/>
    </source>
</evidence>
<dbReference type="InterPro" id="IPR032678">
    <property type="entry name" value="tRNA-synt_1_cat_dom"/>
</dbReference>
<keyword evidence="9" id="KW-0963">Cytoplasm</keyword>
<dbReference type="Pfam" id="PF01406">
    <property type="entry name" value="tRNA-synt_1e"/>
    <property type="match status" value="1"/>
</dbReference>
<dbReference type="Pfam" id="PF23493">
    <property type="entry name" value="CysS_C"/>
    <property type="match status" value="1"/>
</dbReference>
<feature type="binding site" evidence="9">
    <location>
        <position position="252"/>
    </location>
    <ligand>
        <name>Zn(2+)</name>
        <dbReference type="ChEBI" id="CHEBI:29105"/>
    </ligand>
</feature>
<dbReference type="Gene3D" id="3.40.50.620">
    <property type="entry name" value="HUPs"/>
    <property type="match status" value="1"/>
</dbReference>
<feature type="short sequence motif" description="'HIGH' region" evidence="9">
    <location>
        <begin position="29"/>
        <end position="39"/>
    </location>
</feature>
<keyword evidence="4 9" id="KW-0547">Nucleotide-binding</keyword>
<feature type="short sequence motif" description="'KMSKS' region" evidence="9">
    <location>
        <begin position="280"/>
        <end position="284"/>
    </location>
</feature>
<name>A0A1F7JD06_9BACT</name>
<dbReference type="SUPFAM" id="SSF52374">
    <property type="entry name" value="Nucleotidylyl transferase"/>
    <property type="match status" value="1"/>
</dbReference>
<dbReference type="PANTHER" id="PTHR10890:SF3">
    <property type="entry name" value="CYSTEINE--TRNA LIGASE, CYTOPLASMIC"/>
    <property type="match status" value="1"/>
</dbReference>
<evidence type="ECO:0000256" key="8">
    <source>
        <dbReference type="ARBA" id="ARBA00023146"/>
    </source>
</evidence>
<dbReference type="InterPro" id="IPR014729">
    <property type="entry name" value="Rossmann-like_a/b/a_fold"/>
</dbReference>
<gene>
    <name evidence="9" type="primary">cysS</name>
    <name evidence="12" type="ORF">A3H78_04690</name>
</gene>
<accession>A0A1F7JD06</accession>
<dbReference type="GO" id="GO:0008270">
    <property type="term" value="F:zinc ion binding"/>
    <property type="evidence" value="ECO:0007669"/>
    <property type="project" value="UniProtKB-UniRule"/>
</dbReference>
<dbReference type="GO" id="GO:0005524">
    <property type="term" value="F:ATP binding"/>
    <property type="evidence" value="ECO:0007669"/>
    <property type="project" value="UniProtKB-UniRule"/>
</dbReference>
<comment type="catalytic activity">
    <reaction evidence="9">
        <text>tRNA(Cys) + L-cysteine + ATP = L-cysteinyl-tRNA(Cys) + AMP + diphosphate</text>
        <dbReference type="Rhea" id="RHEA:17773"/>
        <dbReference type="Rhea" id="RHEA-COMP:9661"/>
        <dbReference type="Rhea" id="RHEA-COMP:9679"/>
        <dbReference type="ChEBI" id="CHEBI:30616"/>
        <dbReference type="ChEBI" id="CHEBI:33019"/>
        <dbReference type="ChEBI" id="CHEBI:35235"/>
        <dbReference type="ChEBI" id="CHEBI:78442"/>
        <dbReference type="ChEBI" id="CHEBI:78517"/>
        <dbReference type="ChEBI" id="CHEBI:456215"/>
        <dbReference type="EC" id="6.1.1.16"/>
    </reaction>
</comment>
<dbReference type="PRINTS" id="PR00983">
    <property type="entry name" value="TRNASYNTHCYS"/>
</dbReference>
<comment type="subcellular location">
    <subcellularLocation>
        <location evidence="9">Cytoplasm</location>
    </subcellularLocation>
</comment>
<dbReference type="InterPro" id="IPR024909">
    <property type="entry name" value="Cys-tRNA/MSH_ligase"/>
</dbReference>
<evidence type="ECO:0000256" key="4">
    <source>
        <dbReference type="ARBA" id="ARBA00022741"/>
    </source>
</evidence>
<feature type="binding site" evidence="9">
    <location>
        <position position="248"/>
    </location>
    <ligand>
        <name>Zn(2+)</name>
        <dbReference type="ChEBI" id="CHEBI:29105"/>
    </ligand>
</feature>
<dbReference type="EC" id="6.1.1.16" evidence="9"/>
<keyword evidence="2 9" id="KW-0436">Ligase</keyword>